<dbReference type="OrthoDB" id="63267at2759"/>
<dbReference type="EMBL" id="OV651815">
    <property type="protein sequence ID" value="CAH1108385.1"/>
    <property type="molecule type" value="Genomic_DNA"/>
</dbReference>
<name>A0A9P0CZ18_9CUCU</name>
<keyword evidence="2" id="KW-1185">Reference proteome</keyword>
<proteinExistence type="predicted"/>
<accession>A0A9P0CZ18</accession>
<evidence type="ECO:0000313" key="2">
    <source>
        <dbReference type="Proteomes" id="UP001153636"/>
    </source>
</evidence>
<dbReference type="Proteomes" id="UP001153636">
    <property type="component" value="Chromosome 3"/>
</dbReference>
<reference evidence="1" key="1">
    <citation type="submission" date="2022-01" db="EMBL/GenBank/DDBJ databases">
        <authorList>
            <person name="King R."/>
        </authorList>
    </citation>
    <scope>NUCLEOTIDE SEQUENCE</scope>
</reference>
<sequence length="112" mass="13256">MPRIVGIQLQRTNVEESTLEEYYRRSIFVPYIDDFICSLDERFTEHKTVISSLQKVVPKFAKSLPFVSIKPALEFYKKDLNTNIFSALEGEWDMWKVKWQNETDVPEYALDT</sequence>
<protein>
    <submittedName>
        <fullName evidence="1">Uncharacterized protein</fullName>
    </submittedName>
</protein>
<dbReference type="AlphaFoldDB" id="A0A9P0CZ18"/>
<organism evidence="1 2">
    <name type="scientific">Psylliodes chrysocephalus</name>
    <dbReference type="NCBI Taxonomy" id="3402493"/>
    <lineage>
        <taxon>Eukaryota</taxon>
        <taxon>Metazoa</taxon>
        <taxon>Ecdysozoa</taxon>
        <taxon>Arthropoda</taxon>
        <taxon>Hexapoda</taxon>
        <taxon>Insecta</taxon>
        <taxon>Pterygota</taxon>
        <taxon>Neoptera</taxon>
        <taxon>Endopterygota</taxon>
        <taxon>Coleoptera</taxon>
        <taxon>Polyphaga</taxon>
        <taxon>Cucujiformia</taxon>
        <taxon>Chrysomeloidea</taxon>
        <taxon>Chrysomelidae</taxon>
        <taxon>Galerucinae</taxon>
        <taxon>Alticini</taxon>
        <taxon>Psylliodes</taxon>
    </lineage>
</organism>
<evidence type="ECO:0000313" key="1">
    <source>
        <dbReference type="EMBL" id="CAH1108385.1"/>
    </source>
</evidence>
<gene>
    <name evidence="1" type="ORF">PSYICH_LOCUS9102</name>
</gene>